<dbReference type="Pfam" id="PF00378">
    <property type="entry name" value="ECH_1"/>
    <property type="match status" value="1"/>
</dbReference>
<comment type="similarity">
    <text evidence="1">Belongs to the enoyl-CoA hydratase/isomerase family.</text>
</comment>
<keyword evidence="3" id="KW-1185">Reference proteome</keyword>
<proteinExistence type="inferred from homology"/>
<dbReference type="InterPro" id="IPR051683">
    <property type="entry name" value="Enoyl-CoA_Hydratase/Isomerase"/>
</dbReference>
<dbReference type="InterPro" id="IPR001753">
    <property type="entry name" value="Enoyl-CoA_hydra/iso"/>
</dbReference>
<accession>A0ABY8JZ63</accession>
<evidence type="ECO:0000313" key="3">
    <source>
        <dbReference type="Proteomes" id="UP001216440"/>
    </source>
</evidence>
<name>A0ABY8JZ63_9ACTN</name>
<dbReference type="EMBL" id="CP121682">
    <property type="protein sequence ID" value="WGD41071.1"/>
    <property type="molecule type" value="Genomic_DNA"/>
</dbReference>
<dbReference type="RefSeq" id="WP_279334189.1">
    <property type="nucleotide sequence ID" value="NZ_CP121682.1"/>
</dbReference>
<sequence length="262" mass="28359">MKSETDGPIRILTLDRPGKLNAMNSEAWTDLLRELRTAEDDPSIRVLLLRSQGRAFCAGNDIKETNAFTTRAQTRAYFLDLMVPTITAMAGSRLPIVAEVQGMALGAGMELLQFCDVVVASDAAVFRLPETSIGLWATVFLGSASYTTSRRMTQYLALTGEPVSAREALEAGLITRVVAPDDLQRVGGEVAARIARNAPRATALSKKFANHTMLTESLPVVREALSVLIDETFSGQEGMEGVASFLEKRAPVFADVTNVHGR</sequence>
<dbReference type="Gene3D" id="3.90.226.10">
    <property type="entry name" value="2-enoyl-CoA Hydratase, Chain A, domain 1"/>
    <property type="match status" value="1"/>
</dbReference>
<dbReference type="CDD" id="cd06558">
    <property type="entry name" value="crotonase-like"/>
    <property type="match status" value="1"/>
</dbReference>
<dbReference type="InterPro" id="IPR029045">
    <property type="entry name" value="ClpP/crotonase-like_dom_sf"/>
</dbReference>
<evidence type="ECO:0000313" key="2">
    <source>
        <dbReference type="EMBL" id="WGD41071.1"/>
    </source>
</evidence>
<gene>
    <name evidence="2" type="ORF">PYS65_13375</name>
</gene>
<dbReference type="PANTHER" id="PTHR42964:SF1">
    <property type="entry name" value="POLYKETIDE BIOSYNTHESIS ENOYL-COA HYDRATASE PKSH-RELATED"/>
    <property type="match status" value="1"/>
</dbReference>
<organism evidence="2 3">
    <name type="scientific">Streptomyces cathayae</name>
    <dbReference type="NCBI Taxonomy" id="3031124"/>
    <lineage>
        <taxon>Bacteria</taxon>
        <taxon>Bacillati</taxon>
        <taxon>Actinomycetota</taxon>
        <taxon>Actinomycetes</taxon>
        <taxon>Kitasatosporales</taxon>
        <taxon>Streptomycetaceae</taxon>
        <taxon>Streptomyces</taxon>
    </lineage>
</organism>
<dbReference type="SUPFAM" id="SSF52096">
    <property type="entry name" value="ClpP/crotonase"/>
    <property type="match status" value="1"/>
</dbReference>
<protein>
    <submittedName>
        <fullName evidence="2">Enoyl-CoA hydratase/isomerase family protein</fullName>
    </submittedName>
</protein>
<reference evidence="2 3" key="1">
    <citation type="submission" date="2023-03" db="EMBL/GenBank/DDBJ databases">
        <authorList>
            <person name="Mo P."/>
        </authorList>
    </citation>
    <scope>NUCLEOTIDE SEQUENCE [LARGE SCALE GENOMIC DNA]</scope>
    <source>
        <strain evidence="2 3">HUAS 5</strain>
    </source>
</reference>
<evidence type="ECO:0000256" key="1">
    <source>
        <dbReference type="ARBA" id="ARBA00005254"/>
    </source>
</evidence>
<dbReference type="PANTHER" id="PTHR42964">
    <property type="entry name" value="ENOYL-COA HYDRATASE"/>
    <property type="match status" value="1"/>
</dbReference>
<dbReference type="Proteomes" id="UP001216440">
    <property type="component" value="Chromosome"/>
</dbReference>